<dbReference type="InterPro" id="IPR036102">
    <property type="entry name" value="OsmC/Ohrsf"/>
</dbReference>
<keyword evidence="2" id="KW-1185">Reference proteome</keyword>
<dbReference type="InterPro" id="IPR003718">
    <property type="entry name" value="OsmC/Ohr_fam"/>
</dbReference>
<accession>A0A829Y6P6</accession>
<dbReference type="EMBL" id="BLJN01000001">
    <property type="protein sequence ID" value="GFE78466.1"/>
    <property type="molecule type" value="Genomic_DNA"/>
</dbReference>
<dbReference type="InterPro" id="IPR015946">
    <property type="entry name" value="KH_dom-like_a/b"/>
</dbReference>
<dbReference type="Pfam" id="PF02566">
    <property type="entry name" value="OsmC"/>
    <property type="match status" value="1"/>
</dbReference>
<evidence type="ECO:0000313" key="2">
    <source>
        <dbReference type="Proteomes" id="UP000445000"/>
    </source>
</evidence>
<sequence length="147" mass="15796">MKARIKWVQDVMFLGESGSGHSVVMDGAPDAGGRNLGFRPMEMLLLGLGGCSAFDVTLILKRGREAVTDCVVDIEAERATTDPKVFTKIQMHYTVTGHALDRKKVERAVQLSAEKYCSASAIMAKTAELSHTITLVESQPTPTGATA</sequence>
<dbReference type="RefSeq" id="WP_161810365.1">
    <property type="nucleotide sequence ID" value="NZ_BLJN01000001.1"/>
</dbReference>
<organism evidence="1 2">
    <name type="scientific">Steroidobacter agaridevorans</name>
    <dbReference type="NCBI Taxonomy" id="2695856"/>
    <lineage>
        <taxon>Bacteria</taxon>
        <taxon>Pseudomonadati</taxon>
        <taxon>Pseudomonadota</taxon>
        <taxon>Gammaproteobacteria</taxon>
        <taxon>Steroidobacterales</taxon>
        <taxon>Steroidobacteraceae</taxon>
        <taxon>Steroidobacter</taxon>
    </lineage>
</organism>
<evidence type="ECO:0000313" key="1">
    <source>
        <dbReference type="EMBL" id="GFE78466.1"/>
    </source>
</evidence>
<comment type="caution">
    <text evidence="1">The sequence shown here is derived from an EMBL/GenBank/DDBJ whole genome shotgun (WGS) entry which is preliminary data.</text>
</comment>
<dbReference type="PANTHER" id="PTHR34352">
    <property type="entry name" value="PROTEIN YHFA"/>
    <property type="match status" value="1"/>
</dbReference>
<dbReference type="PANTHER" id="PTHR34352:SF1">
    <property type="entry name" value="PROTEIN YHFA"/>
    <property type="match status" value="1"/>
</dbReference>
<dbReference type="Proteomes" id="UP000445000">
    <property type="component" value="Unassembled WGS sequence"/>
</dbReference>
<proteinExistence type="predicted"/>
<dbReference type="AlphaFoldDB" id="A0A829Y6P6"/>
<dbReference type="Gene3D" id="2.20.25.10">
    <property type="match status" value="1"/>
</dbReference>
<reference evidence="2" key="1">
    <citation type="submission" date="2020-01" db="EMBL/GenBank/DDBJ databases">
        <title>'Steroidobacter agaridevorans' sp. nov., agar-degrading bacteria isolated from rhizosphere soils.</title>
        <authorList>
            <person name="Ikenaga M."/>
            <person name="Kataoka M."/>
            <person name="Murouchi A."/>
            <person name="Katsuragi S."/>
            <person name="Sakai M."/>
        </authorList>
    </citation>
    <scope>NUCLEOTIDE SEQUENCE [LARGE SCALE GENOMIC DNA]</scope>
    <source>
        <strain evidence="2">YU21-B</strain>
    </source>
</reference>
<protein>
    <submittedName>
        <fullName evidence="1">Peroxiredoxin</fullName>
    </submittedName>
</protein>
<dbReference type="NCBIfam" id="NF008009">
    <property type="entry name" value="PRK10738.1"/>
    <property type="match status" value="1"/>
</dbReference>
<dbReference type="Gene3D" id="3.30.300.20">
    <property type="match status" value="1"/>
</dbReference>
<name>A0A829Y6P6_9GAMM</name>
<gene>
    <name evidence="1" type="ORF">GCM10011487_04660</name>
</gene>
<dbReference type="SUPFAM" id="SSF82784">
    <property type="entry name" value="OsmC-like"/>
    <property type="match status" value="1"/>
</dbReference>